<evidence type="ECO:0000313" key="2">
    <source>
        <dbReference type="EMBL" id="VFQ74094.1"/>
    </source>
</evidence>
<feature type="compositionally biased region" description="Basic and acidic residues" evidence="1">
    <location>
        <begin position="13"/>
        <end position="26"/>
    </location>
</feature>
<feature type="compositionally biased region" description="Basic and acidic residues" evidence="1">
    <location>
        <begin position="105"/>
        <end position="114"/>
    </location>
</feature>
<feature type="compositionally biased region" description="Basic residues" evidence="1">
    <location>
        <begin position="27"/>
        <end position="36"/>
    </location>
</feature>
<evidence type="ECO:0000313" key="3">
    <source>
        <dbReference type="EMBL" id="VFQ74095.1"/>
    </source>
</evidence>
<sequence>MGRGRGKGKKLNHHEDLGSGGEEKKQPVRKRGRPVKPAKEEDDDEIENDTKVAEGLEDGGGNAKGDTTILSKDTGDGNAGPTDLKRVAVAGYRQNGSRRKNKPRRAAEVGVECR</sequence>
<dbReference type="PANTHER" id="PTHR34055">
    <property type="entry name" value="OS09G0491596 PROTEIN"/>
    <property type="match status" value="1"/>
</dbReference>
<reference evidence="2 4" key="1">
    <citation type="submission" date="2018-04" db="EMBL/GenBank/DDBJ databases">
        <authorList>
            <person name="Vogel A."/>
        </authorList>
    </citation>
    <scope>NUCLEOTIDE SEQUENCE [LARGE SCALE GENOMIC DNA]</scope>
</reference>
<dbReference type="AlphaFoldDB" id="A0A484LCQ6"/>
<evidence type="ECO:0000313" key="4">
    <source>
        <dbReference type="Proteomes" id="UP000595140"/>
    </source>
</evidence>
<protein>
    <submittedName>
        <fullName evidence="2">Uncharacterized protein</fullName>
    </submittedName>
</protein>
<keyword evidence="4" id="KW-1185">Reference proteome</keyword>
<dbReference type="PANTHER" id="PTHR34055:SF1">
    <property type="entry name" value="EXPRESSED PROTEIN"/>
    <property type="match status" value="1"/>
</dbReference>
<organism evidence="2 4">
    <name type="scientific">Cuscuta campestris</name>
    <dbReference type="NCBI Taxonomy" id="132261"/>
    <lineage>
        <taxon>Eukaryota</taxon>
        <taxon>Viridiplantae</taxon>
        <taxon>Streptophyta</taxon>
        <taxon>Embryophyta</taxon>
        <taxon>Tracheophyta</taxon>
        <taxon>Spermatophyta</taxon>
        <taxon>Magnoliopsida</taxon>
        <taxon>eudicotyledons</taxon>
        <taxon>Gunneridae</taxon>
        <taxon>Pentapetalae</taxon>
        <taxon>asterids</taxon>
        <taxon>lamiids</taxon>
        <taxon>Solanales</taxon>
        <taxon>Convolvulaceae</taxon>
        <taxon>Cuscuteae</taxon>
        <taxon>Cuscuta</taxon>
        <taxon>Cuscuta subgen. Grammica</taxon>
        <taxon>Cuscuta sect. Cleistogrammica</taxon>
    </lineage>
</organism>
<proteinExistence type="predicted"/>
<name>A0A484LCQ6_9ASTE</name>
<gene>
    <name evidence="2" type="ORF">CCAM_LOCUS15870</name>
    <name evidence="3" type="ORF">CCAM_LOCUS15871</name>
</gene>
<evidence type="ECO:0000256" key="1">
    <source>
        <dbReference type="SAM" id="MobiDB-lite"/>
    </source>
</evidence>
<accession>A0A484LCQ6</accession>
<feature type="compositionally biased region" description="Basic residues" evidence="1">
    <location>
        <begin position="1"/>
        <end position="12"/>
    </location>
</feature>
<dbReference type="OrthoDB" id="693270at2759"/>
<feature type="region of interest" description="Disordered" evidence="1">
    <location>
        <begin position="1"/>
        <end position="114"/>
    </location>
</feature>
<dbReference type="EMBL" id="OOIL02001316">
    <property type="protein sequence ID" value="VFQ74095.1"/>
    <property type="molecule type" value="Genomic_DNA"/>
</dbReference>
<dbReference type="Proteomes" id="UP000595140">
    <property type="component" value="Unassembled WGS sequence"/>
</dbReference>
<dbReference type="EMBL" id="OOIL02001316">
    <property type="protein sequence ID" value="VFQ74094.1"/>
    <property type="molecule type" value="Genomic_DNA"/>
</dbReference>